<evidence type="ECO:0000256" key="5">
    <source>
        <dbReference type="RuleBase" id="RU367093"/>
    </source>
</evidence>
<proteinExistence type="inferred from homology"/>
<sequence length="395" mass="44367">MIGGIAQRWRLLSGHNNWTNLLKPLDSDLQRYLLHYGGMAQATNDAFDFDILSKYIGYSKFSRKHLFERCGLVKGNPFRYKAVKYIYATSGPGISLPESFILKPLSEKTWYKESNWMGYIAVATDEGKAALGRRDILIAWRGTIMPIEWEKDFEFPLVPASKILGKCGGSNAHVHQGFLSIYTATNPRSKYSKTSARDQVLSELKKLIEQYKHEELSITLTGHSLGGALSTLCATDIVCNGYNKICHNPYKTCPVTAFRYGAPMVGDSNFKHTAESMNDLHMLSIHNVPDIVPKSPAMPGYTRVGQEHFVDSKKSPYLTFPGDTYTWHNLEGAYLHSLAIENGGEPKRDLALVNKGSGALKPKYGIPFSWWCEENKGMVQKSDGSWQLRDYEGDE</sequence>
<dbReference type="Gene3D" id="3.40.50.1820">
    <property type="entry name" value="alpha/beta hydrolase"/>
    <property type="match status" value="1"/>
</dbReference>
<dbReference type="CDD" id="cd00519">
    <property type="entry name" value="Lipase_3"/>
    <property type="match status" value="1"/>
</dbReference>
<keyword evidence="3 5" id="KW-0442">Lipid degradation</keyword>
<dbReference type="RefSeq" id="XP_011100290.1">
    <property type="nucleotide sequence ID" value="XM_011101988.2"/>
</dbReference>
<dbReference type="Pfam" id="PF01764">
    <property type="entry name" value="Lipase_3"/>
    <property type="match status" value="1"/>
</dbReference>
<keyword evidence="4 5" id="KW-0443">Lipid metabolism</keyword>
<dbReference type="OrthoDB" id="438440at2759"/>
<evidence type="ECO:0000256" key="2">
    <source>
        <dbReference type="ARBA" id="ARBA00022801"/>
    </source>
</evidence>
<dbReference type="InterPro" id="IPR033556">
    <property type="entry name" value="PLA"/>
</dbReference>
<dbReference type="FunFam" id="3.40.50.1820:FF:000065">
    <property type="entry name" value="Phospholipase A1-II 3"/>
    <property type="match status" value="1"/>
</dbReference>
<gene>
    <name evidence="8" type="primary">LOC105178501</name>
</gene>
<dbReference type="GO" id="GO:0005737">
    <property type="term" value="C:cytoplasm"/>
    <property type="evidence" value="ECO:0007669"/>
    <property type="project" value="UniProtKB-ARBA"/>
</dbReference>
<evidence type="ECO:0000256" key="3">
    <source>
        <dbReference type="ARBA" id="ARBA00022963"/>
    </source>
</evidence>
<feature type="domain" description="Fungal lipase-type" evidence="6">
    <location>
        <begin position="138"/>
        <end position="298"/>
    </location>
</feature>
<evidence type="ECO:0000259" key="6">
    <source>
        <dbReference type="Pfam" id="PF01764"/>
    </source>
</evidence>
<dbReference type="InterPro" id="IPR002921">
    <property type="entry name" value="Fungal_lipase-type"/>
</dbReference>
<dbReference type="AlphaFoldDB" id="A0A6I9UFX3"/>
<keyword evidence="7" id="KW-1185">Reference proteome</keyword>
<evidence type="ECO:0000313" key="8">
    <source>
        <dbReference type="RefSeq" id="XP_011100290.1"/>
    </source>
</evidence>
<dbReference type="Gramene" id="SIN_1016850.t">
    <property type="protein sequence ID" value="SIN_1016850.t"/>
    <property type="gene ID" value="SIN_1016850"/>
</dbReference>
<protein>
    <recommendedName>
        <fullName evidence="5">Phospholipase A1</fullName>
        <ecNumber evidence="5">3.1.1.-</ecNumber>
    </recommendedName>
</protein>
<comment type="function">
    <text evidence="5">Acylhydrolase that catalyzes the hydrolysis of phospholipids at the sn-1 position.</text>
</comment>
<dbReference type="GeneID" id="105178501"/>
<evidence type="ECO:0000256" key="1">
    <source>
        <dbReference type="ARBA" id="ARBA00010701"/>
    </source>
</evidence>
<dbReference type="PANTHER" id="PTHR31828:SF1">
    <property type="entry name" value="PHOSPHOLIPASE A1-IIGAMMA"/>
    <property type="match status" value="1"/>
</dbReference>
<dbReference type="GO" id="GO:0008970">
    <property type="term" value="F:phospholipase A1 activity"/>
    <property type="evidence" value="ECO:0007669"/>
    <property type="project" value="UniProtKB-UniRule"/>
</dbReference>
<accession>A0A6I9UFX3</accession>
<keyword evidence="2 5" id="KW-0378">Hydrolase</keyword>
<evidence type="ECO:0000313" key="7">
    <source>
        <dbReference type="Proteomes" id="UP000504604"/>
    </source>
</evidence>
<dbReference type="Proteomes" id="UP000504604">
    <property type="component" value="Linkage group LG16"/>
</dbReference>
<name>A0A6I9UFX3_SESIN</name>
<dbReference type="GO" id="GO:0016042">
    <property type="term" value="P:lipid catabolic process"/>
    <property type="evidence" value="ECO:0007669"/>
    <property type="project" value="UniProtKB-UniRule"/>
</dbReference>
<dbReference type="SUPFAM" id="SSF53474">
    <property type="entry name" value="alpha/beta-Hydrolases"/>
    <property type="match status" value="1"/>
</dbReference>
<comment type="similarity">
    <text evidence="1 5">Belongs to the AB hydrolase superfamily. Lipase family.</text>
</comment>
<reference evidence="8" key="1">
    <citation type="submission" date="2025-08" db="UniProtKB">
        <authorList>
            <consortium name="RefSeq"/>
        </authorList>
    </citation>
    <scope>IDENTIFICATION</scope>
</reference>
<organism evidence="7 8">
    <name type="scientific">Sesamum indicum</name>
    <name type="common">Oriental sesame</name>
    <name type="synonym">Sesamum orientale</name>
    <dbReference type="NCBI Taxonomy" id="4182"/>
    <lineage>
        <taxon>Eukaryota</taxon>
        <taxon>Viridiplantae</taxon>
        <taxon>Streptophyta</taxon>
        <taxon>Embryophyta</taxon>
        <taxon>Tracheophyta</taxon>
        <taxon>Spermatophyta</taxon>
        <taxon>Magnoliopsida</taxon>
        <taxon>eudicotyledons</taxon>
        <taxon>Gunneridae</taxon>
        <taxon>Pentapetalae</taxon>
        <taxon>asterids</taxon>
        <taxon>lamiids</taxon>
        <taxon>Lamiales</taxon>
        <taxon>Pedaliaceae</taxon>
        <taxon>Sesamum</taxon>
    </lineage>
</organism>
<dbReference type="EC" id="3.1.1.-" evidence="5"/>
<dbReference type="InterPro" id="IPR029058">
    <property type="entry name" value="AB_hydrolase_fold"/>
</dbReference>
<evidence type="ECO:0000256" key="4">
    <source>
        <dbReference type="ARBA" id="ARBA00023098"/>
    </source>
</evidence>
<dbReference type="PANTHER" id="PTHR31828">
    <property type="entry name" value="PHOSPHOLIPASE A1-IIGAMMA"/>
    <property type="match status" value="1"/>
</dbReference>
<dbReference type="InParanoid" id="A0A6I9UFX3"/>
<dbReference type="KEGG" id="sind:105178501"/>